<dbReference type="Pfam" id="PF25991">
    <property type="entry name" value="KhtT_N"/>
    <property type="match status" value="1"/>
</dbReference>
<name>A0A6M6JFS4_9PSEU</name>
<evidence type="ECO:0000313" key="3">
    <source>
        <dbReference type="Proteomes" id="UP000505377"/>
    </source>
</evidence>
<dbReference type="RefSeq" id="WP_172155248.1">
    <property type="nucleotide sequence ID" value="NZ_CP053564.1"/>
</dbReference>
<gene>
    <name evidence="2" type="ORF">HOP40_05420</name>
</gene>
<protein>
    <recommendedName>
        <fullName evidence="1">Potassium/proton antiporter subunit KhtT-like N-terminal domain-containing protein</fullName>
    </recommendedName>
</protein>
<keyword evidence="3" id="KW-1185">Reference proteome</keyword>
<dbReference type="AlphaFoldDB" id="A0A6M6JFS4"/>
<dbReference type="EMBL" id="CP053564">
    <property type="protein sequence ID" value="QJY45331.1"/>
    <property type="molecule type" value="Genomic_DNA"/>
</dbReference>
<organism evidence="2 3">
    <name type="scientific">Pseudonocardia broussonetiae</name>
    <dbReference type="NCBI Taxonomy" id="2736640"/>
    <lineage>
        <taxon>Bacteria</taxon>
        <taxon>Bacillati</taxon>
        <taxon>Actinomycetota</taxon>
        <taxon>Actinomycetes</taxon>
        <taxon>Pseudonocardiales</taxon>
        <taxon>Pseudonocardiaceae</taxon>
        <taxon>Pseudonocardia</taxon>
    </lineage>
</organism>
<dbReference type="Proteomes" id="UP000505377">
    <property type="component" value="Chromosome"/>
</dbReference>
<dbReference type="InterPro" id="IPR058776">
    <property type="entry name" value="KhtT-like_N"/>
</dbReference>
<dbReference type="KEGG" id="pbro:HOP40_05420"/>
<reference evidence="2 3" key="1">
    <citation type="submission" date="2020-05" db="EMBL/GenBank/DDBJ databases">
        <authorList>
            <person name="Mo P."/>
        </authorList>
    </citation>
    <scope>NUCLEOTIDE SEQUENCE [LARGE SCALE GENOMIC DNA]</scope>
    <source>
        <strain evidence="2 3">Gen01</strain>
    </source>
</reference>
<sequence length="94" mass="9859">MTDVDVRARRLPGIGWHYSIPAEDGAALSLVVEECGFRHLAVAVAGSDEPVRTVRLGEAQAATVAALLTGARLELLLDDEPESGAGGRRAPLAR</sequence>
<feature type="domain" description="Potassium/proton antiporter subunit KhtT-like N-terminal" evidence="1">
    <location>
        <begin position="5"/>
        <end position="71"/>
    </location>
</feature>
<proteinExistence type="predicted"/>
<evidence type="ECO:0000259" key="1">
    <source>
        <dbReference type="Pfam" id="PF25991"/>
    </source>
</evidence>
<accession>A0A6M6JFS4</accession>
<evidence type="ECO:0000313" key="2">
    <source>
        <dbReference type="EMBL" id="QJY45331.1"/>
    </source>
</evidence>